<keyword evidence="5" id="KW-1185">Reference proteome</keyword>
<dbReference type="EMBL" id="JALHLG010000044">
    <property type="protein sequence ID" value="MCJ2188739.1"/>
    <property type="molecule type" value="Genomic_DNA"/>
</dbReference>
<dbReference type="CDD" id="cd01949">
    <property type="entry name" value="GGDEF"/>
    <property type="match status" value="1"/>
</dbReference>
<dbReference type="InterPro" id="IPR052155">
    <property type="entry name" value="Biofilm_reg_signaling"/>
</dbReference>
<evidence type="ECO:0000259" key="2">
    <source>
        <dbReference type="PROSITE" id="PS50883"/>
    </source>
</evidence>
<dbReference type="InterPro" id="IPR043128">
    <property type="entry name" value="Rev_trsase/Diguanyl_cyclase"/>
</dbReference>
<evidence type="ECO:0000259" key="3">
    <source>
        <dbReference type="PROSITE" id="PS50887"/>
    </source>
</evidence>
<feature type="transmembrane region" description="Helical" evidence="1">
    <location>
        <begin position="20"/>
        <end position="40"/>
    </location>
</feature>
<keyword evidence="1" id="KW-1133">Transmembrane helix</keyword>
<feature type="domain" description="EAL" evidence="2">
    <location>
        <begin position="499"/>
        <end position="747"/>
    </location>
</feature>
<dbReference type="SUPFAM" id="SSF55073">
    <property type="entry name" value="Nucleotide cyclase"/>
    <property type="match status" value="1"/>
</dbReference>
<dbReference type="SUPFAM" id="SSF141868">
    <property type="entry name" value="EAL domain-like"/>
    <property type="match status" value="1"/>
</dbReference>
<accession>A0ABT0BUL7</accession>
<dbReference type="InterPro" id="IPR000160">
    <property type="entry name" value="GGDEF_dom"/>
</dbReference>
<evidence type="ECO:0000256" key="1">
    <source>
        <dbReference type="SAM" id="Phobius"/>
    </source>
</evidence>
<organism evidence="4 5">
    <name type="scientific">Novosphingobium beihaiensis</name>
    <dbReference type="NCBI Taxonomy" id="2930389"/>
    <lineage>
        <taxon>Bacteria</taxon>
        <taxon>Pseudomonadati</taxon>
        <taxon>Pseudomonadota</taxon>
        <taxon>Alphaproteobacteria</taxon>
        <taxon>Sphingomonadales</taxon>
        <taxon>Sphingomonadaceae</taxon>
        <taxon>Novosphingobium</taxon>
    </lineage>
</organism>
<dbReference type="Gene3D" id="3.20.20.450">
    <property type="entry name" value="EAL domain"/>
    <property type="match status" value="1"/>
</dbReference>
<protein>
    <submittedName>
        <fullName evidence="4">EAL domain-containing protein</fullName>
    </submittedName>
</protein>
<dbReference type="PANTHER" id="PTHR44757">
    <property type="entry name" value="DIGUANYLATE CYCLASE DGCP"/>
    <property type="match status" value="1"/>
</dbReference>
<comment type="caution">
    <text evidence="4">The sequence shown here is derived from an EMBL/GenBank/DDBJ whole genome shotgun (WGS) entry which is preliminary data.</text>
</comment>
<dbReference type="Pfam" id="PF00563">
    <property type="entry name" value="EAL"/>
    <property type="match status" value="1"/>
</dbReference>
<dbReference type="Pfam" id="PF00990">
    <property type="entry name" value="GGDEF"/>
    <property type="match status" value="1"/>
</dbReference>
<dbReference type="InterPro" id="IPR029787">
    <property type="entry name" value="Nucleotide_cyclase"/>
</dbReference>
<dbReference type="SMART" id="SM00267">
    <property type="entry name" value="GGDEF"/>
    <property type="match status" value="1"/>
</dbReference>
<dbReference type="PROSITE" id="PS50887">
    <property type="entry name" value="GGDEF"/>
    <property type="match status" value="1"/>
</dbReference>
<feature type="domain" description="GGDEF" evidence="3">
    <location>
        <begin position="344"/>
        <end position="490"/>
    </location>
</feature>
<dbReference type="InterPro" id="IPR007892">
    <property type="entry name" value="CHASE4"/>
</dbReference>
<dbReference type="Gene3D" id="3.30.70.270">
    <property type="match status" value="1"/>
</dbReference>
<dbReference type="Pfam" id="PF05228">
    <property type="entry name" value="CHASE4"/>
    <property type="match status" value="1"/>
</dbReference>
<sequence length="753" mass="82636">MIVKPAIAGNTRRRRLLVPVASMTFGSLVLLVLLTTFLILRFDGTATQREQHMVEQGFQRQVEQYENVLVPQSDWDKSIRKLDHEFDVSFADINFGSQLYTFNGVTHTFFVDGAGKVLYASVNGKHAGFDTFRPFETVAAELIQPVRQAEARRPPIKPAPAGKQVTVTSPIQANGLARVGGTVYIVIATLIQPDLGHDLPKGPRAPIAITAMPIGETLLDSFASRYLVDDLEIVAAGSNMMGKAYFRLNSPTGHEIAALAWTPRRPGMLLFEQLRWPLLAALMLLAFAGWVLIRRSGKIVDDLILSEEQAKHLGYHDQLTGVPNRALLFERLPSLLASVGHDTPMLAVLAVDLDRFKEVNDTLGHYAGDCLLQTLAERLQDASATFSGAFTARLGGDEFVLVSPVQDRQAAEDLADRCLRTIMRPMQCEEGVIESSCAHGVRCSIDVGCSIGVALAEDGKADPSVILRRADMALYRSKADGKGCVSFFEPGMDEAARTRRTMEDNLRAALTNGSFHMVYQPQVDVDGNVPAVEALLRWTHPELGEISPAAFIPLAEETGLIMAIGEFVMRRVFAETAHWQDMRIAINVSAIQMRTAGYAAQVMQLAARAGIDPSRYEIELTETALLGDGPATAENFEILRRLGFSIVLDDFGTGYSSLSLLHRFRVDKIKIDQSFVADLGQSEEVNGLVSAIVKLARSFNLGVIAEGVETEEQRRLLTKAGCMEFQGFLTGMPMPVERVQALFEPHTALRQQA</sequence>
<dbReference type="Proteomes" id="UP001202281">
    <property type="component" value="Unassembled WGS sequence"/>
</dbReference>
<name>A0ABT0BUL7_9SPHN</name>
<keyword evidence="1" id="KW-0812">Transmembrane</keyword>
<dbReference type="CDD" id="cd01948">
    <property type="entry name" value="EAL"/>
    <property type="match status" value="1"/>
</dbReference>
<evidence type="ECO:0000313" key="4">
    <source>
        <dbReference type="EMBL" id="MCJ2188739.1"/>
    </source>
</evidence>
<dbReference type="SMART" id="SM00052">
    <property type="entry name" value="EAL"/>
    <property type="match status" value="1"/>
</dbReference>
<dbReference type="PROSITE" id="PS50883">
    <property type="entry name" value="EAL"/>
    <property type="match status" value="1"/>
</dbReference>
<gene>
    <name evidence="4" type="ORF">MTR66_18200</name>
</gene>
<dbReference type="RefSeq" id="WP_243923627.1">
    <property type="nucleotide sequence ID" value="NZ_JALHLG010000044.1"/>
</dbReference>
<evidence type="ECO:0000313" key="5">
    <source>
        <dbReference type="Proteomes" id="UP001202281"/>
    </source>
</evidence>
<dbReference type="InterPro" id="IPR035919">
    <property type="entry name" value="EAL_sf"/>
</dbReference>
<dbReference type="PANTHER" id="PTHR44757:SF2">
    <property type="entry name" value="BIOFILM ARCHITECTURE MAINTENANCE PROTEIN MBAA"/>
    <property type="match status" value="1"/>
</dbReference>
<reference evidence="4 5" key="1">
    <citation type="submission" date="2022-04" db="EMBL/GenBank/DDBJ databases">
        <title>Identification of a novel bacterium isolated from mangrove sediments.</title>
        <authorList>
            <person name="Pan X."/>
        </authorList>
    </citation>
    <scope>NUCLEOTIDE SEQUENCE [LARGE SCALE GENOMIC DNA]</scope>
    <source>
        <strain evidence="4 5">B2638</strain>
    </source>
</reference>
<dbReference type="NCBIfam" id="TIGR00254">
    <property type="entry name" value="GGDEF"/>
    <property type="match status" value="1"/>
</dbReference>
<proteinExistence type="predicted"/>
<keyword evidence="1" id="KW-0472">Membrane</keyword>
<dbReference type="InterPro" id="IPR001633">
    <property type="entry name" value="EAL_dom"/>
</dbReference>